<dbReference type="SMART" id="SM00267">
    <property type="entry name" value="GGDEF"/>
    <property type="match status" value="1"/>
</dbReference>
<dbReference type="PANTHER" id="PTHR44757">
    <property type="entry name" value="DIGUANYLATE CYCLASE DGCP"/>
    <property type="match status" value="1"/>
</dbReference>
<dbReference type="EMBL" id="CP019640">
    <property type="protein sequence ID" value="AQQ54158.1"/>
    <property type="molecule type" value="Genomic_DNA"/>
</dbReference>
<feature type="domain" description="EAL" evidence="3">
    <location>
        <begin position="442"/>
        <end position="692"/>
    </location>
</feature>
<dbReference type="SUPFAM" id="SSF141868">
    <property type="entry name" value="EAL domain-like"/>
    <property type="match status" value="1"/>
</dbReference>
<dbReference type="InterPro" id="IPR043128">
    <property type="entry name" value="Rev_trsase/Diguanyl_cyclase"/>
</dbReference>
<feature type="domain" description="PAC" evidence="2">
    <location>
        <begin position="95"/>
        <end position="147"/>
    </location>
</feature>
<keyword evidence="6" id="KW-1185">Reference proteome</keyword>
<dbReference type="Pfam" id="PF13426">
    <property type="entry name" value="PAS_9"/>
    <property type="match status" value="1"/>
</dbReference>
<dbReference type="PROSITE" id="PS50113">
    <property type="entry name" value="PAC"/>
    <property type="match status" value="1"/>
</dbReference>
<dbReference type="SMART" id="SM00091">
    <property type="entry name" value="PAS"/>
    <property type="match status" value="1"/>
</dbReference>
<dbReference type="NCBIfam" id="TIGR00229">
    <property type="entry name" value="sensory_box"/>
    <property type="match status" value="2"/>
</dbReference>
<dbReference type="CDD" id="cd01949">
    <property type="entry name" value="GGDEF"/>
    <property type="match status" value="1"/>
</dbReference>
<dbReference type="FunFam" id="3.20.20.450:FF:000001">
    <property type="entry name" value="Cyclic di-GMP phosphodiesterase yahA"/>
    <property type="match status" value="1"/>
</dbReference>
<evidence type="ECO:0000259" key="3">
    <source>
        <dbReference type="PROSITE" id="PS50883"/>
    </source>
</evidence>
<dbReference type="Pfam" id="PF08447">
    <property type="entry name" value="PAS_3"/>
    <property type="match status" value="1"/>
</dbReference>
<dbReference type="CDD" id="cd00130">
    <property type="entry name" value="PAS"/>
    <property type="match status" value="2"/>
</dbReference>
<dbReference type="PANTHER" id="PTHR44757:SF2">
    <property type="entry name" value="BIOFILM ARCHITECTURE MAINTENANCE PROTEIN MBAA"/>
    <property type="match status" value="1"/>
</dbReference>
<dbReference type="PROSITE" id="PS50112">
    <property type="entry name" value="PAS"/>
    <property type="match status" value="1"/>
</dbReference>
<dbReference type="SMART" id="SM00052">
    <property type="entry name" value="EAL"/>
    <property type="match status" value="1"/>
</dbReference>
<evidence type="ECO:0000259" key="4">
    <source>
        <dbReference type="PROSITE" id="PS50887"/>
    </source>
</evidence>
<dbReference type="InterPro" id="IPR013655">
    <property type="entry name" value="PAS_fold_3"/>
</dbReference>
<gene>
    <name evidence="5" type="ORF">B0X71_14285</name>
</gene>
<protein>
    <recommendedName>
        <fullName evidence="7">GGDEF domain-containing protein</fullName>
    </recommendedName>
</protein>
<dbReference type="Pfam" id="PF00563">
    <property type="entry name" value="EAL"/>
    <property type="match status" value="1"/>
</dbReference>
<dbReference type="InterPro" id="IPR052155">
    <property type="entry name" value="Biofilm_reg_signaling"/>
</dbReference>
<dbReference type="SUPFAM" id="SSF55785">
    <property type="entry name" value="PYP-like sensor domain (PAS domain)"/>
    <property type="match status" value="2"/>
</dbReference>
<dbReference type="InterPro" id="IPR000014">
    <property type="entry name" value="PAS"/>
</dbReference>
<dbReference type="InterPro" id="IPR035965">
    <property type="entry name" value="PAS-like_dom_sf"/>
</dbReference>
<dbReference type="PROSITE" id="PS50883">
    <property type="entry name" value="EAL"/>
    <property type="match status" value="1"/>
</dbReference>
<name>A0A1Q2L129_9BACL</name>
<dbReference type="KEGG" id="pmar:B0X71_14285"/>
<dbReference type="InterPro" id="IPR001633">
    <property type="entry name" value="EAL_dom"/>
</dbReference>
<dbReference type="Gene3D" id="3.30.450.20">
    <property type="entry name" value="PAS domain"/>
    <property type="match status" value="2"/>
</dbReference>
<evidence type="ECO:0000313" key="5">
    <source>
        <dbReference type="EMBL" id="AQQ54158.1"/>
    </source>
</evidence>
<dbReference type="InterPro" id="IPR029787">
    <property type="entry name" value="Nucleotide_cyclase"/>
</dbReference>
<feature type="domain" description="PAS" evidence="1">
    <location>
        <begin position="165"/>
        <end position="217"/>
    </location>
</feature>
<dbReference type="NCBIfam" id="TIGR00254">
    <property type="entry name" value="GGDEF"/>
    <property type="match status" value="1"/>
</dbReference>
<evidence type="ECO:0000259" key="2">
    <source>
        <dbReference type="PROSITE" id="PS50113"/>
    </source>
</evidence>
<dbReference type="SUPFAM" id="SSF55073">
    <property type="entry name" value="Nucleotide cyclase"/>
    <property type="match status" value="1"/>
</dbReference>
<sequence length="698" mass="79150">MNFGSNKIKEVKSVRSFFDYTEQDDLDFFGDDTKIIFWSYESKTGEVTITGGLEKIYGFSSEDLPDDNLLKSFFGPDDKQGEDIVKQFLHAKASFDQEYRTVKKDGSEIWLKTKGKPVLDRNGDIIRINGTTRDITEKKQIEIELAESVTKYQSIVENGAQGVYISQDGKLEFANNQMVNMTGYSEKELLGMSYDQLLDEESIELVLSRVSAFLDGKENGVQEINIIRKDRSKIRVELRSSIIIYQNRPALMGTLLDVTAKTDALHMVNYLAYYDSLTGLPNRNLFYSTINKELETAKVNEQKLALLFIDLDQFKLVNDTQGHHVGDRLIQQVAAKLDELLRDRGFIARYGGDEFVSFLTYEDTAEVEAIAERIVTEVPKALSGELTVTPSVGISLFPENGEDINSLLQFADVAMYHSKRDDDRLQRYTFYHHAISSEALKGVQLTNALRKAIELNQFHLVYQPKVELGTAELKGVEALLRWNHPEHGNVSPMDFIPLAEKSGQINRIGDWVLEKAMRDMRAFEQPVLLNVNISAKQLIQENFVQNVHARLQETGFPAERLNLEITETVALYDVEKTMDKLNQLNKLGVKVSLDDFGTGYSSLSYLSKLPIDYLKVDRSFIRHLEADDTKKSIIKSIIEVAHNLNIQVVAEGIETEEQADLLHGYKCNLGQGFYFSKPLLFEDLLNYIGAGKSIAELR</sequence>
<dbReference type="Pfam" id="PF00990">
    <property type="entry name" value="GGDEF"/>
    <property type="match status" value="1"/>
</dbReference>
<dbReference type="Proteomes" id="UP000188184">
    <property type="component" value="Chromosome"/>
</dbReference>
<feature type="domain" description="GGDEF" evidence="4">
    <location>
        <begin position="302"/>
        <end position="433"/>
    </location>
</feature>
<evidence type="ECO:0008006" key="7">
    <source>
        <dbReference type="Google" id="ProtNLM"/>
    </source>
</evidence>
<dbReference type="InterPro" id="IPR035919">
    <property type="entry name" value="EAL_sf"/>
</dbReference>
<dbReference type="SMART" id="SM00086">
    <property type="entry name" value="PAC"/>
    <property type="match status" value="2"/>
</dbReference>
<evidence type="ECO:0000259" key="1">
    <source>
        <dbReference type="PROSITE" id="PS50112"/>
    </source>
</evidence>
<dbReference type="InterPro" id="IPR000160">
    <property type="entry name" value="GGDEF_dom"/>
</dbReference>
<accession>A0A1Q2L129</accession>
<dbReference type="CDD" id="cd01948">
    <property type="entry name" value="EAL"/>
    <property type="match status" value="1"/>
</dbReference>
<dbReference type="RefSeq" id="WP_198038614.1">
    <property type="nucleotide sequence ID" value="NZ_CP019640.1"/>
</dbReference>
<evidence type="ECO:0000313" key="6">
    <source>
        <dbReference type="Proteomes" id="UP000188184"/>
    </source>
</evidence>
<organism evidence="5 6">
    <name type="scientific">Planococcus lenghuensis</name>
    <dbReference type="NCBI Taxonomy" id="2213202"/>
    <lineage>
        <taxon>Bacteria</taxon>
        <taxon>Bacillati</taxon>
        <taxon>Bacillota</taxon>
        <taxon>Bacilli</taxon>
        <taxon>Bacillales</taxon>
        <taxon>Caryophanaceae</taxon>
        <taxon>Planococcus</taxon>
    </lineage>
</organism>
<dbReference type="InterPro" id="IPR000700">
    <property type="entry name" value="PAS-assoc_C"/>
</dbReference>
<dbReference type="InterPro" id="IPR001610">
    <property type="entry name" value="PAC"/>
</dbReference>
<dbReference type="PROSITE" id="PS50887">
    <property type="entry name" value="GGDEF"/>
    <property type="match status" value="1"/>
</dbReference>
<dbReference type="Gene3D" id="3.30.70.270">
    <property type="match status" value="1"/>
</dbReference>
<dbReference type="AlphaFoldDB" id="A0A1Q2L129"/>
<dbReference type="Gene3D" id="3.20.20.450">
    <property type="entry name" value="EAL domain"/>
    <property type="match status" value="1"/>
</dbReference>
<reference evidence="5 6" key="1">
    <citation type="submission" date="2017-02" db="EMBL/GenBank/DDBJ databases">
        <title>The complete genomic sequence of a novel cold adapted crude oil-degrading bacterium Planococcus qaidamina Y42.</title>
        <authorList>
            <person name="Yang R."/>
        </authorList>
    </citation>
    <scope>NUCLEOTIDE SEQUENCE [LARGE SCALE GENOMIC DNA]</scope>
    <source>
        <strain evidence="5 6">Y42</strain>
    </source>
</reference>
<proteinExistence type="predicted"/>